<protein>
    <recommendedName>
        <fullName evidence="8">TM7S3/TM198-like domain-containing protein</fullName>
    </recommendedName>
</protein>
<feature type="transmembrane region" description="Helical" evidence="6">
    <location>
        <begin position="96"/>
        <end position="113"/>
    </location>
</feature>
<dbReference type="Pfam" id="PF13886">
    <property type="entry name" value="TM7S3_TM198"/>
    <property type="match status" value="1"/>
</dbReference>
<feature type="transmembrane region" description="Helical" evidence="6">
    <location>
        <begin position="283"/>
        <end position="302"/>
    </location>
</feature>
<proteinExistence type="predicted"/>
<evidence type="ECO:0000256" key="7">
    <source>
        <dbReference type="SAM" id="SignalP"/>
    </source>
</evidence>
<dbReference type="GO" id="GO:0016020">
    <property type="term" value="C:membrane"/>
    <property type="evidence" value="ECO:0007669"/>
    <property type="project" value="UniProtKB-SubCell"/>
</dbReference>
<feature type="transmembrane region" description="Helical" evidence="6">
    <location>
        <begin position="231"/>
        <end position="250"/>
    </location>
</feature>
<feature type="signal peptide" evidence="7">
    <location>
        <begin position="1"/>
        <end position="34"/>
    </location>
</feature>
<feature type="compositionally biased region" description="Polar residues" evidence="5">
    <location>
        <begin position="343"/>
        <end position="364"/>
    </location>
</feature>
<keyword evidence="10" id="KW-1185">Reference proteome</keyword>
<keyword evidence="3 6" id="KW-1133">Transmembrane helix</keyword>
<sequence>MAVSFRPNTSSLPNSITALTCLLVILALSSHVSCLPTTSSGTVDFSAGFQHWKRMDPVVVTSDDGTNSTVVDPSTRQTIAQGSATDGGGVDFNVPAIIWLAFVFTVGAPLALVGIRLWRVTTGAGVGLAAALCIWAAFVNTVNAQGLSDLVLTIIVLAAFGIGFFVGLLNLGRVAGIWMLGILSGMSIGIRIVLLRDGLLIPKYAANWFIVGILMIIGLGVTVFRQRFGLVSSCAAVGSFLVALGIDLILNKQSGMSTGLRFLFDRNSSHFLAIVHLGYHPPVITQVLLGASLGAIPVLAFAQHKIFRAPFRPTKTEDDISDAASFTEEAVALNQEKEKTSLETRTGTVTPAKTSLLNSRFSSS</sequence>
<dbReference type="AlphaFoldDB" id="A0A1M2VSP8"/>
<keyword evidence="2 6" id="KW-0812">Transmembrane</keyword>
<feature type="chain" id="PRO_5012183022" description="TM7S3/TM198-like domain-containing protein" evidence="7">
    <location>
        <begin position="35"/>
        <end position="364"/>
    </location>
</feature>
<dbReference type="EMBL" id="MNAD01000769">
    <property type="protein sequence ID" value="OJT10578.1"/>
    <property type="molecule type" value="Genomic_DNA"/>
</dbReference>
<accession>A0A1M2VSP8</accession>
<keyword evidence="4 6" id="KW-0472">Membrane</keyword>
<keyword evidence="7" id="KW-0732">Signal</keyword>
<evidence type="ECO:0000256" key="1">
    <source>
        <dbReference type="ARBA" id="ARBA00004141"/>
    </source>
</evidence>
<feature type="transmembrane region" description="Helical" evidence="6">
    <location>
        <begin position="206"/>
        <end position="224"/>
    </location>
</feature>
<evidence type="ECO:0000313" key="9">
    <source>
        <dbReference type="EMBL" id="OJT10578.1"/>
    </source>
</evidence>
<comment type="caution">
    <text evidence="9">The sequence shown here is derived from an EMBL/GenBank/DDBJ whole genome shotgun (WGS) entry which is preliminary data.</text>
</comment>
<dbReference type="OMA" id="FAQHKIF"/>
<dbReference type="Proteomes" id="UP000184267">
    <property type="component" value="Unassembled WGS sequence"/>
</dbReference>
<feature type="transmembrane region" description="Helical" evidence="6">
    <location>
        <begin position="176"/>
        <end position="194"/>
    </location>
</feature>
<comment type="subcellular location">
    <subcellularLocation>
        <location evidence="1">Membrane</location>
        <topology evidence="1">Multi-pass membrane protein</topology>
    </subcellularLocation>
</comment>
<organism evidence="9 10">
    <name type="scientific">Trametes pubescens</name>
    <name type="common">White-rot fungus</name>
    <dbReference type="NCBI Taxonomy" id="154538"/>
    <lineage>
        <taxon>Eukaryota</taxon>
        <taxon>Fungi</taxon>
        <taxon>Dikarya</taxon>
        <taxon>Basidiomycota</taxon>
        <taxon>Agaricomycotina</taxon>
        <taxon>Agaricomycetes</taxon>
        <taxon>Polyporales</taxon>
        <taxon>Polyporaceae</taxon>
        <taxon>Trametes</taxon>
    </lineage>
</organism>
<reference evidence="9 10" key="1">
    <citation type="submission" date="2016-10" db="EMBL/GenBank/DDBJ databases">
        <title>Genome sequence of the basidiomycete white-rot fungus Trametes pubescens.</title>
        <authorList>
            <person name="Makela M.R."/>
            <person name="Granchi Z."/>
            <person name="Peng M."/>
            <person name="De Vries R.P."/>
            <person name="Grigoriev I."/>
            <person name="Riley R."/>
            <person name="Hilden K."/>
        </authorList>
    </citation>
    <scope>NUCLEOTIDE SEQUENCE [LARGE SCALE GENOMIC DNA]</scope>
    <source>
        <strain evidence="9 10">FBCC735</strain>
    </source>
</reference>
<gene>
    <name evidence="9" type="ORF">TRAPUB_12914</name>
</gene>
<evidence type="ECO:0000259" key="8">
    <source>
        <dbReference type="Pfam" id="PF13886"/>
    </source>
</evidence>
<evidence type="ECO:0000256" key="2">
    <source>
        <dbReference type="ARBA" id="ARBA00022692"/>
    </source>
</evidence>
<evidence type="ECO:0000256" key="4">
    <source>
        <dbReference type="ARBA" id="ARBA00023136"/>
    </source>
</evidence>
<dbReference type="InterPro" id="IPR025256">
    <property type="entry name" value="TM7S3/TM198-like_dom"/>
</dbReference>
<dbReference type="OrthoDB" id="3359595at2759"/>
<feature type="transmembrane region" description="Helical" evidence="6">
    <location>
        <begin position="150"/>
        <end position="169"/>
    </location>
</feature>
<evidence type="ECO:0000256" key="5">
    <source>
        <dbReference type="SAM" id="MobiDB-lite"/>
    </source>
</evidence>
<name>A0A1M2VSP8_TRAPU</name>
<evidence type="ECO:0000256" key="3">
    <source>
        <dbReference type="ARBA" id="ARBA00022989"/>
    </source>
</evidence>
<feature type="transmembrane region" description="Helical" evidence="6">
    <location>
        <begin position="120"/>
        <end position="138"/>
    </location>
</feature>
<feature type="domain" description="TM7S3/TM198-like" evidence="8">
    <location>
        <begin position="101"/>
        <end position="301"/>
    </location>
</feature>
<feature type="region of interest" description="Disordered" evidence="5">
    <location>
        <begin position="336"/>
        <end position="364"/>
    </location>
</feature>
<evidence type="ECO:0000313" key="10">
    <source>
        <dbReference type="Proteomes" id="UP000184267"/>
    </source>
</evidence>
<evidence type="ECO:0000256" key="6">
    <source>
        <dbReference type="SAM" id="Phobius"/>
    </source>
</evidence>